<evidence type="ECO:0000313" key="2">
    <source>
        <dbReference type="EMBL" id="OGY30258.1"/>
    </source>
</evidence>
<keyword evidence="1" id="KW-1133">Transmembrane helix</keyword>
<feature type="transmembrane region" description="Helical" evidence="1">
    <location>
        <begin position="21"/>
        <end position="45"/>
    </location>
</feature>
<keyword evidence="1" id="KW-0472">Membrane</keyword>
<sequence>MLFSIFSWEGGVVVLKTLETWQFSITLGIVTAALFGCSIVMFVVFVLHPSVITALFAFLFIGLTLYFGLRSADAYQERKWQNRKSKRWR</sequence>
<proteinExistence type="predicted"/>
<comment type="caution">
    <text evidence="2">The sequence shown here is derived from an EMBL/GenBank/DDBJ whole genome shotgun (WGS) entry which is preliminary data.</text>
</comment>
<gene>
    <name evidence="2" type="ORF">A3F35_01275</name>
</gene>
<organism evidence="2 3">
    <name type="scientific">Candidatus Woykebacteria bacterium RIFCSPHIGHO2_12_FULL_45_10</name>
    <dbReference type="NCBI Taxonomy" id="1802603"/>
    <lineage>
        <taxon>Bacteria</taxon>
        <taxon>Candidatus Woykeibacteriota</taxon>
    </lineage>
</organism>
<dbReference type="EMBL" id="MHCZ01000010">
    <property type="protein sequence ID" value="OGY30258.1"/>
    <property type="molecule type" value="Genomic_DNA"/>
</dbReference>
<evidence type="ECO:0000313" key="3">
    <source>
        <dbReference type="Proteomes" id="UP000178068"/>
    </source>
</evidence>
<feature type="transmembrane region" description="Helical" evidence="1">
    <location>
        <begin position="51"/>
        <end position="69"/>
    </location>
</feature>
<keyword evidence="1" id="KW-0812">Transmembrane</keyword>
<dbReference type="Proteomes" id="UP000178068">
    <property type="component" value="Unassembled WGS sequence"/>
</dbReference>
<dbReference type="STRING" id="1802603.A3F35_01275"/>
<evidence type="ECO:0000256" key="1">
    <source>
        <dbReference type="SAM" id="Phobius"/>
    </source>
</evidence>
<reference evidence="2 3" key="1">
    <citation type="journal article" date="2016" name="Nat. Commun.">
        <title>Thousands of microbial genomes shed light on interconnected biogeochemical processes in an aquifer system.</title>
        <authorList>
            <person name="Anantharaman K."/>
            <person name="Brown C.T."/>
            <person name="Hug L.A."/>
            <person name="Sharon I."/>
            <person name="Castelle C.J."/>
            <person name="Probst A.J."/>
            <person name="Thomas B.C."/>
            <person name="Singh A."/>
            <person name="Wilkins M.J."/>
            <person name="Karaoz U."/>
            <person name="Brodie E.L."/>
            <person name="Williams K.H."/>
            <person name="Hubbard S.S."/>
            <person name="Banfield J.F."/>
        </authorList>
    </citation>
    <scope>NUCLEOTIDE SEQUENCE [LARGE SCALE GENOMIC DNA]</scope>
</reference>
<accession>A0A1G1WRA2</accession>
<protein>
    <submittedName>
        <fullName evidence="2">Uncharacterized protein</fullName>
    </submittedName>
</protein>
<name>A0A1G1WRA2_9BACT</name>
<dbReference type="AlphaFoldDB" id="A0A1G1WRA2"/>